<keyword evidence="3" id="KW-1185">Reference proteome</keyword>
<feature type="region of interest" description="Disordered" evidence="1">
    <location>
        <begin position="1"/>
        <end position="42"/>
    </location>
</feature>
<dbReference type="AlphaFoldDB" id="L8GWA2"/>
<dbReference type="Proteomes" id="UP000011083">
    <property type="component" value="Unassembled WGS sequence"/>
</dbReference>
<gene>
    <name evidence="2" type="ORF">ACA1_058580</name>
</gene>
<reference evidence="2 3" key="1">
    <citation type="journal article" date="2013" name="Genome Biol.">
        <title>Genome of Acanthamoeba castellanii highlights extensive lateral gene transfer and early evolution of tyrosine kinase signaling.</title>
        <authorList>
            <person name="Clarke M."/>
            <person name="Lohan A.J."/>
            <person name="Liu B."/>
            <person name="Lagkouvardos I."/>
            <person name="Roy S."/>
            <person name="Zafar N."/>
            <person name="Bertelli C."/>
            <person name="Schilde C."/>
            <person name="Kianianmomeni A."/>
            <person name="Burglin T.R."/>
            <person name="Frech C."/>
            <person name="Turcotte B."/>
            <person name="Kopec K.O."/>
            <person name="Synnott J.M."/>
            <person name="Choo C."/>
            <person name="Paponov I."/>
            <person name="Finkler A."/>
            <person name="Soon Heng Tan C."/>
            <person name="Hutchins A.P."/>
            <person name="Weinmeier T."/>
            <person name="Rattei T."/>
            <person name="Chu J.S."/>
            <person name="Gimenez G."/>
            <person name="Irimia M."/>
            <person name="Rigden D.J."/>
            <person name="Fitzpatrick D.A."/>
            <person name="Lorenzo-Morales J."/>
            <person name="Bateman A."/>
            <person name="Chiu C.H."/>
            <person name="Tang P."/>
            <person name="Hegemann P."/>
            <person name="Fromm H."/>
            <person name="Raoult D."/>
            <person name="Greub G."/>
            <person name="Miranda-Saavedra D."/>
            <person name="Chen N."/>
            <person name="Nash P."/>
            <person name="Ginger M.L."/>
            <person name="Horn M."/>
            <person name="Schaap P."/>
            <person name="Caler L."/>
            <person name="Loftus B."/>
        </authorList>
    </citation>
    <scope>NUCLEOTIDE SEQUENCE [LARGE SCALE GENOMIC DNA]</scope>
    <source>
        <strain evidence="2 3">Neff</strain>
    </source>
</reference>
<protein>
    <submittedName>
        <fullName evidence="2">Uncharacterized protein</fullName>
    </submittedName>
</protein>
<dbReference type="EMBL" id="KB007974">
    <property type="protein sequence ID" value="ELR17202.1"/>
    <property type="molecule type" value="Genomic_DNA"/>
</dbReference>
<evidence type="ECO:0000256" key="1">
    <source>
        <dbReference type="SAM" id="MobiDB-lite"/>
    </source>
</evidence>
<dbReference type="VEuPathDB" id="AmoebaDB:ACA1_058580"/>
<accession>L8GWA2</accession>
<name>L8GWA2_ACACF</name>
<organism evidence="2 3">
    <name type="scientific">Acanthamoeba castellanii (strain ATCC 30010 / Neff)</name>
    <dbReference type="NCBI Taxonomy" id="1257118"/>
    <lineage>
        <taxon>Eukaryota</taxon>
        <taxon>Amoebozoa</taxon>
        <taxon>Discosea</taxon>
        <taxon>Longamoebia</taxon>
        <taxon>Centramoebida</taxon>
        <taxon>Acanthamoebidae</taxon>
        <taxon>Acanthamoeba</taxon>
    </lineage>
</organism>
<evidence type="ECO:0000313" key="3">
    <source>
        <dbReference type="Proteomes" id="UP000011083"/>
    </source>
</evidence>
<dbReference type="RefSeq" id="XP_004339215.1">
    <property type="nucleotide sequence ID" value="XM_004339167.1"/>
</dbReference>
<feature type="compositionally biased region" description="Low complexity" evidence="1">
    <location>
        <begin position="21"/>
        <end position="36"/>
    </location>
</feature>
<dbReference type="GeneID" id="14918080"/>
<proteinExistence type="predicted"/>
<evidence type="ECO:0000313" key="2">
    <source>
        <dbReference type="EMBL" id="ELR17202.1"/>
    </source>
</evidence>
<sequence length="98" mass="10773">MSSRKTSPATSSTRGQRAHPYARPSASSTTTTAKPTVQRQCSFGVGNTLRRVADLKENHDRVAATGGHGRLTRTQALKLEQWNTVQTRSRSRQLATNH</sequence>
<feature type="compositionally biased region" description="Polar residues" evidence="1">
    <location>
        <begin position="1"/>
        <end position="15"/>
    </location>
</feature>
<dbReference type="KEGG" id="acan:ACA1_058580"/>